<dbReference type="Proteomes" id="UP000824755">
    <property type="component" value="Chromosome"/>
</dbReference>
<dbReference type="PANTHER" id="PTHR33221:SF2">
    <property type="entry name" value="TRANSCRIPTIONAL REGULATOR"/>
    <property type="match status" value="1"/>
</dbReference>
<name>A0ABX8WNV8_9GAMM</name>
<dbReference type="InterPro" id="IPR036390">
    <property type="entry name" value="WH_DNA-bd_sf"/>
</dbReference>
<dbReference type="PROSITE" id="PS51197">
    <property type="entry name" value="HTH_RRF2_2"/>
    <property type="match status" value="1"/>
</dbReference>
<dbReference type="NCBIfam" id="TIGR02944">
    <property type="entry name" value="suf_reg_Xantho"/>
    <property type="match status" value="1"/>
</dbReference>
<dbReference type="PANTHER" id="PTHR33221">
    <property type="entry name" value="WINGED HELIX-TURN-HELIX TRANSCRIPTIONAL REGULATOR, RRF2 FAMILY"/>
    <property type="match status" value="1"/>
</dbReference>
<keyword evidence="2" id="KW-1185">Reference proteome</keyword>
<proteinExistence type="predicted"/>
<evidence type="ECO:0000313" key="1">
    <source>
        <dbReference type="EMBL" id="QYR52581.1"/>
    </source>
</evidence>
<dbReference type="InterPro" id="IPR014290">
    <property type="entry name" value="SUF_FeS_clus_asmbl_reg"/>
</dbReference>
<reference evidence="1 2" key="1">
    <citation type="submission" date="2021-08" db="EMBL/GenBank/DDBJ databases">
        <title>Lysobacter sp. strain CJ11 Genome sequencing and assembly.</title>
        <authorList>
            <person name="Kim I."/>
        </authorList>
    </citation>
    <scope>NUCLEOTIDE SEQUENCE [LARGE SCALE GENOMIC DNA]</scope>
    <source>
        <strain evidence="1 2">CJ11</strain>
    </source>
</reference>
<dbReference type="InterPro" id="IPR000944">
    <property type="entry name" value="Tscrpt_reg_Rrf2"/>
</dbReference>
<accession>A0ABX8WNV8</accession>
<dbReference type="EMBL" id="CP080544">
    <property type="protein sequence ID" value="QYR52581.1"/>
    <property type="molecule type" value="Genomic_DNA"/>
</dbReference>
<dbReference type="RefSeq" id="WP_220379366.1">
    <property type="nucleotide sequence ID" value="NZ_CP080544.1"/>
</dbReference>
<protein>
    <submittedName>
        <fullName evidence="1">SUF system Fe-S cluster assembly regulator</fullName>
    </submittedName>
</protein>
<organism evidence="1 2">
    <name type="scientific">Lysobacter soyae</name>
    <dbReference type="NCBI Taxonomy" id="2764185"/>
    <lineage>
        <taxon>Bacteria</taxon>
        <taxon>Pseudomonadati</taxon>
        <taxon>Pseudomonadota</taxon>
        <taxon>Gammaproteobacteria</taxon>
        <taxon>Lysobacterales</taxon>
        <taxon>Lysobacteraceae</taxon>
        <taxon>Lysobacter</taxon>
    </lineage>
</organism>
<dbReference type="Pfam" id="PF02082">
    <property type="entry name" value="Rrf2"/>
    <property type="match status" value="1"/>
</dbReference>
<evidence type="ECO:0000313" key="2">
    <source>
        <dbReference type="Proteomes" id="UP000824755"/>
    </source>
</evidence>
<dbReference type="Gene3D" id="1.10.10.10">
    <property type="entry name" value="Winged helix-like DNA-binding domain superfamily/Winged helix DNA-binding domain"/>
    <property type="match status" value="1"/>
</dbReference>
<sequence length="135" mass="14315">MLRIARLTDYATVVMTVLAEAPDAVLSTTELAERAGLEATTVAKVLKPLAQSGLVEGFRGSAGGYKLARDAHRISLGDVVEAMEGPLAMTECCSQQSGCSIAQGCRSRHAWQRVNHLIADALRATPLLASEGQHK</sequence>
<dbReference type="SUPFAM" id="SSF46785">
    <property type="entry name" value="Winged helix' DNA-binding domain"/>
    <property type="match status" value="1"/>
</dbReference>
<gene>
    <name evidence="1" type="ORF">H8L67_08280</name>
</gene>
<dbReference type="NCBIfam" id="TIGR00738">
    <property type="entry name" value="rrf2_super"/>
    <property type="match status" value="1"/>
</dbReference>
<dbReference type="InterPro" id="IPR036388">
    <property type="entry name" value="WH-like_DNA-bd_sf"/>
</dbReference>